<sequence>MKMNVFGCILWNAILITAGTLPLVRAVGGISFHCLQPLKIGPCLGKFQRFFFNTSSLQCEVFAWGGCFGGQNNFETYDSCLRECACGLPKDGGPCFGSSPSWFHEDGTCKQFVWRGQEQTAVTKNFSHEDPVVTRATRLIQQSRDKC</sequence>
<dbReference type="SUPFAM" id="SSF57362">
    <property type="entry name" value="BPTI-like"/>
    <property type="match status" value="2"/>
</dbReference>
<evidence type="ECO:0000259" key="3">
    <source>
        <dbReference type="PROSITE" id="PS50279"/>
    </source>
</evidence>
<evidence type="ECO:0000256" key="1">
    <source>
        <dbReference type="ARBA" id="ARBA00023157"/>
    </source>
</evidence>
<feature type="domain" description="BPTI/Kunitz inhibitor" evidence="3">
    <location>
        <begin position="34"/>
        <end position="84"/>
    </location>
</feature>
<accession>A0ABY7EZB3</accession>
<dbReference type="InterPro" id="IPR020901">
    <property type="entry name" value="Prtase_inh_Kunz-CS"/>
</dbReference>
<dbReference type="Gene3D" id="4.10.410.10">
    <property type="entry name" value="Pancreatic trypsin inhibitor Kunitz domain"/>
    <property type="match status" value="2"/>
</dbReference>
<gene>
    <name evidence="4" type="ORF">MAR_004424</name>
</gene>
<name>A0ABY7EZB3_MYAAR</name>
<dbReference type="InterPro" id="IPR036880">
    <property type="entry name" value="Kunitz_BPTI_sf"/>
</dbReference>
<dbReference type="PROSITE" id="PS00280">
    <property type="entry name" value="BPTI_KUNITZ_1"/>
    <property type="match status" value="1"/>
</dbReference>
<reference evidence="4" key="1">
    <citation type="submission" date="2022-11" db="EMBL/GenBank/DDBJ databases">
        <title>Centuries of genome instability and evolution in soft-shell clam transmissible cancer (bioRxiv).</title>
        <authorList>
            <person name="Hart S.F.M."/>
            <person name="Yonemitsu M.A."/>
            <person name="Giersch R.M."/>
            <person name="Beal B.F."/>
            <person name="Arriagada G."/>
            <person name="Davis B.W."/>
            <person name="Ostrander E.A."/>
            <person name="Goff S.P."/>
            <person name="Metzger M.J."/>
        </authorList>
    </citation>
    <scope>NUCLEOTIDE SEQUENCE</scope>
    <source>
        <strain evidence="4">MELC-2E11</strain>
        <tissue evidence="4">Siphon/mantle</tissue>
    </source>
</reference>
<proteinExistence type="predicted"/>
<dbReference type="PANTHER" id="PTHR10083">
    <property type="entry name" value="KUNITZ-TYPE PROTEASE INHIBITOR-RELATED"/>
    <property type="match status" value="1"/>
</dbReference>
<dbReference type="PANTHER" id="PTHR10083:SF374">
    <property type="entry name" value="BPTI_KUNITZ INHIBITOR DOMAIN-CONTAINING PROTEIN"/>
    <property type="match status" value="1"/>
</dbReference>
<dbReference type="Proteomes" id="UP001164746">
    <property type="component" value="Chromosome 9"/>
</dbReference>
<keyword evidence="1" id="KW-1015">Disulfide bond</keyword>
<evidence type="ECO:0000313" key="4">
    <source>
        <dbReference type="EMBL" id="WAR14319.1"/>
    </source>
</evidence>
<organism evidence="4 5">
    <name type="scientific">Mya arenaria</name>
    <name type="common">Soft-shell clam</name>
    <dbReference type="NCBI Taxonomy" id="6604"/>
    <lineage>
        <taxon>Eukaryota</taxon>
        <taxon>Metazoa</taxon>
        <taxon>Spiralia</taxon>
        <taxon>Lophotrochozoa</taxon>
        <taxon>Mollusca</taxon>
        <taxon>Bivalvia</taxon>
        <taxon>Autobranchia</taxon>
        <taxon>Heteroconchia</taxon>
        <taxon>Euheterodonta</taxon>
        <taxon>Imparidentia</taxon>
        <taxon>Neoheterodontei</taxon>
        <taxon>Myida</taxon>
        <taxon>Myoidea</taxon>
        <taxon>Myidae</taxon>
        <taxon>Mya</taxon>
    </lineage>
</organism>
<dbReference type="SMART" id="SM00131">
    <property type="entry name" value="KU"/>
    <property type="match status" value="1"/>
</dbReference>
<feature type="signal peptide" evidence="2">
    <location>
        <begin position="1"/>
        <end position="26"/>
    </location>
</feature>
<keyword evidence="2" id="KW-0732">Signal</keyword>
<dbReference type="CDD" id="cd00109">
    <property type="entry name" value="Kunitz-type"/>
    <property type="match status" value="1"/>
</dbReference>
<dbReference type="PRINTS" id="PR00759">
    <property type="entry name" value="BASICPTASE"/>
</dbReference>
<keyword evidence="5" id="KW-1185">Reference proteome</keyword>
<dbReference type="InterPro" id="IPR050098">
    <property type="entry name" value="TFPI/VKTCI-like"/>
</dbReference>
<evidence type="ECO:0000256" key="2">
    <source>
        <dbReference type="SAM" id="SignalP"/>
    </source>
</evidence>
<dbReference type="Pfam" id="PF00014">
    <property type="entry name" value="Kunitz_BPTI"/>
    <property type="match status" value="2"/>
</dbReference>
<feature type="non-terminal residue" evidence="4">
    <location>
        <position position="147"/>
    </location>
</feature>
<feature type="chain" id="PRO_5045465676" evidence="2">
    <location>
        <begin position="27"/>
        <end position="147"/>
    </location>
</feature>
<dbReference type="EMBL" id="CP111020">
    <property type="protein sequence ID" value="WAR14319.1"/>
    <property type="molecule type" value="Genomic_DNA"/>
</dbReference>
<protein>
    <submittedName>
        <fullName evidence="4">KCP-like protein</fullName>
    </submittedName>
</protein>
<dbReference type="InterPro" id="IPR002223">
    <property type="entry name" value="Kunitz_BPTI"/>
</dbReference>
<dbReference type="PROSITE" id="PS50279">
    <property type="entry name" value="BPTI_KUNITZ_2"/>
    <property type="match status" value="1"/>
</dbReference>
<evidence type="ECO:0000313" key="5">
    <source>
        <dbReference type="Proteomes" id="UP001164746"/>
    </source>
</evidence>